<dbReference type="GO" id="GO:0008237">
    <property type="term" value="F:metallopeptidase activity"/>
    <property type="evidence" value="ECO:0007669"/>
    <property type="project" value="UniProtKB-KW"/>
</dbReference>
<evidence type="ECO:0000256" key="12">
    <source>
        <dbReference type="ARBA" id="ARBA00023204"/>
    </source>
</evidence>
<evidence type="ECO:0000256" key="3">
    <source>
        <dbReference type="ARBA" id="ARBA00010724"/>
    </source>
</evidence>
<feature type="region of interest" description="Disordered" evidence="16">
    <location>
        <begin position="221"/>
        <end position="249"/>
    </location>
</feature>
<evidence type="ECO:0000313" key="18">
    <source>
        <dbReference type="EMBL" id="KAL3873106.1"/>
    </source>
</evidence>
<proteinExistence type="inferred from homology"/>
<dbReference type="InterPro" id="IPR044245">
    <property type="entry name" value="Spartan"/>
</dbReference>
<dbReference type="InterPro" id="IPR055220">
    <property type="entry name" value="SPRTN_ZBD"/>
</dbReference>
<feature type="region of interest" description="Disordered" evidence="16">
    <location>
        <begin position="500"/>
        <end position="519"/>
    </location>
</feature>
<feature type="domain" description="UBZ4-type" evidence="17">
    <location>
        <begin position="643"/>
        <end position="667"/>
    </location>
</feature>
<evidence type="ECO:0000256" key="10">
    <source>
        <dbReference type="ARBA" id="ARBA00022833"/>
    </source>
</evidence>
<feature type="compositionally biased region" description="Polar residues" evidence="16">
    <location>
        <begin position="543"/>
        <end position="556"/>
    </location>
</feature>
<accession>A0ABD3WHU5</accession>
<dbReference type="PANTHER" id="PTHR21220">
    <property type="entry name" value="DNA-DEPENDENT METALLOPROTEASE SPRTN"/>
    <property type="match status" value="1"/>
</dbReference>
<keyword evidence="9" id="KW-0378">Hydrolase</keyword>
<feature type="region of interest" description="Disordered" evidence="16">
    <location>
        <begin position="532"/>
        <end position="558"/>
    </location>
</feature>
<keyword evidence="10" id="KW-0862">Zinc</keyword>
<evidence type="ECO:0000256" key="9">
    <source>
        <dbReference type="ARBA" id="ARBA00022801"/>
    </source>
</evidence>
<evidence type="ECO:0000256" key="7">
    <source>
        <dbReference type="ARBA" id="ARBA00022763"/>
    </source>
</evidence>
<evidence type="ECO:0000256" key="4">
    <source>
        <dbReference type="ARBA" id="ARBA00022454"/>
    </source>
</evidence>
<dbReference type="GO" id="GO:0006508">
    <property type="term" value="P:proteolysis"/>
    <property type="evidence" value="ECO:0007669"/>
    <property type="project" value="UniProtKB-KW"/>
</dbReference>
<comment type="caution">
    <text evidence="18">The sequence shown here is derived from an EMBL/GenBank/DDBJ whole genome shotgun (WGS) entry which is preliminary data.</text>
</comment>
<dbReference type="GO" id="GO:0008270">
    <property type="term" value="F:zinc ion binding"/>
    <property type="evidence" value="ECO:0007669"/>
    <property type="project" value="UniProtKB-KW"/>
</dbReference>
<comment type="similarity">
    <text evidence="3">Belongs to the Spartan family.</text>
</comment>
<gene>
    <name evidence="18" type="ORF">ACJMK2_036263</name>
</gene>
<protein>
    <recommendedName>
        <fullName evidence="14">Protein with SprT-like domain at the N terminus</fullName>
    </recommendedName>
</protein>
<dbReference type="EMBL" id="JBJQND010000006">
    <property type="protein sequence ID" value="KAL3873106.1"/>
    <property type="molecule type" value="Genomic_DNA"/>
</dbReference>
<dbReference type="AlphaFoldDB" id="A0ABD3WHU5"/>
<feature type="compositionally biased region" description="Basic and acidic residues" evidence="16">
    <location>
        <begin position="367"/>
        <end position="394"/>
    </location>
</feature>
<organism evidence="18 19">
    <name type="scientific">Sinanodonta woodiana</name>
    <name type="common">Chinese pond mussel</name>
    <name type="synonym">Anodonta woodiana</name>
    <dbReference type="NCBI Taxonomy" id="1069815"/>
    <lineage>
        <taxon>Eukaryota</taxon>
        <taxon>Metazoa</taxon>
        <taxon>Spiralia</taxon>
        <taxon>Lophotrochozoa</taxon>
        <taxon>Mollusca</taxon>
        <taxon>Bivalvia</taxon>
        <taxon>Autobranchia</taxon>
        <taxon>Heteroconchia</taxon>
        <taxon>Palaeoheterodonta</taxon>
        <taxon>Unionida</taxon>
        <taxon>Unionoidea</taxon>
        <taxon>Unionidae</taxon>
        <taxon>Unioninae</taxon>
        <taxon>Sinanodonta</taxon>
    </lineage>
</organism>
<reference evidence="18 19" key="1">
    <citation type="submission" date="2024-11" db="EMBL/GenBank/DDBJ databases">
        <title>Chromosome-level genome assembly of the freshwater bivalve Anodonta woodiana.</title>
        <authorList>
            <person name="Chen X."/>
        </authorList>
    </citation>
    <scope>NUCLEOTIDE SEQUENCE [LARGE SCALE GENOMIC DNA]</scope>
    <source>
        <strain evidence="18">MN2024</strain>
        <tissue evidence="18">Gills</tissue>
    </source>
</reference>
<dbReference type="Gene3D" id="3.30.160.60">
    <property type="entry name" value="Classic Zinc Finger"/>
    <property type="match status" value="1"/>
</dbReference>
<evidence type="ECO:0000256" key="15">
    <source>
        <dbReference type="PROSITE-ProRule" id="PRU01256"/>
    </source>
</evidence>
<evidence type="ECO:0000256" key="5">
    <source>
        <dbReference type="ARBA" id="ARBA00022670"/>
    </source>
</evidence>
<evidence type="ECO:0000256" key="2">
    <source>
        <dbReference type="ARBA" id="ARBA00004286"/>
    </source>
</evidence>
<dbReference type="InterPro" id="IPR006640">
    <property type="entry name" value="SprT-like_domain"/>
</dbReference>
<feature type="region of interest" description="Disordered" evidence="16">
    <location>
        <begin position="367"/>
        <end position="422"/>
    </location>
</feature>
<evidence type="ECO:0000256" key="13">
    <source>
        <dbReference type="ARBA" id="ARBA00023242"/>
    </source>
</evidence>
<keyword evidence="7 15" id="KW-0227">DNA damage</keyword>
<evidence type="ECO:0000256" key="8">
    <source>
        <dbReference type="ARBA" id="ARBA00022771"/>
    </source>
</evidence>
<sequence length="667" mass="75866">MDENTDFALALQLQQELNEDEIDPEVERQNLLFKSNKNLSIVDPSWELTDPNPDIRALFLQFNTRFFWGRLSGIEVKWSPRMTLCAGLCVYEGRGGLCSVRLSLPLLKLRPRKDLVETLLHEMIHAYLFVTDNNKDHDGHGPEFHKHMYRINKESGTGISVYHSFHDEVDEYRQHWWRCNGSCQKRPPFFGYVRRAMNRPPSNRDTWWKDHERSCHGTFIKIKEPENYGKKKGEKKEEKDKDSKPGKIISAKNGDIRTFIGNGKILGGNKVVTASTSSGLKGNNSSIDVKPAAKLTKPDTYPGSLRGSNSVVEISRSGQNIVDKGQENVTKNISFQEKKFKFEDDYLTSDSDDELLFNLVESVEHNLEENKRNHEGEKKKQTDNSKAFGRDDLKNLGTLKRVDNASAKKSNEKKAGDSNSHIILPGKDQIFKHNLSEYGDNDDVKATLRRVWGEKNFNISDSHKSKVNNVEKLRNLGRLQDNSKKRTATPFEGVTGPVGKKLKISTSDNQKIEEDSLSDEEMGKIFEKIKEKQEKRKQRMKTNESQAETSNEMDSNSIEKKDMKFRRVFNKEQTTKSMTNLHDVKDASALVSESSQLNVRSSSLIQTSLSAFYSDSHGQVTHPNASINSVRQESLSISDSDRLTACPVCNKSVLMNQINEHLDSCLT</sequence>
<keyword evidence="8 15" id="KW-0863">Zinc-finger</keyword>
<evidence type="ECO:0000256" key="11">
    <source>
        <dbReference type="ARBA" id="ARBA00023049"/>
    </source>
</evidence>
<feature type="compositionally biased region" description="Basic and acidic residues" evidence="16">
    <location>
        <begin position="221"/>
        <end position="245"/>
    </location>
</feature>
<evidence type="ECO:0000256" key="14">
    <source>
        <dbReference type="ARBA" id="ARBA00030396"/>
    </source>
</evidence>
<evidence type="ECO:0000259" key="17">
    <source>
        <dbReference type="PROSITE" id="PS51908"/>
    </source>
</evidence>
<keyword evidence="19" id="KW-1185">Reference proteome</keyword>
<dbReference type="Pfam" id="PF10263">
    <property type="entry name" value="SprT-like"/>
    <property type="match status" value="1"/>
</dbReference>
<dbReference type="PANTHER" id="PTHR21220:SF0">
    <property type="entry name" value="DNA-DEPENDENT METALLOPROTEASE SPRTN"/>
    <property type="match status" value="1"/>
</dbReference>
<name>A0ABD3WHU5_SINWO</name>
<keyword evidence="5" id="KW-0645">Protease</keyword>
<evidence type="ECO:0000313" key="19">
    <source>
        <dbReference type="Proteomes" id="UP001634394"/>
    </source>
</evidence>
<dbReference type="Proteomes" id="UP001634394">
    <property type="component" value="Unassembled WGS sequence"/>
</dbReference>
<keyword evidence="13" id="KW-0539">Nucleus</keyword>
<dbReference type="GO" id="GO:0005634">
    <property type="term" value="C:nucleus"/>
    <property type="evidence" value="ECO:0007669"/>
    <property type="project" value="UniProtKB-SubCell"/>
</dbReference>
<keyword evidence="6" id="KW-0479">Metal-binding</keyword>
<evidence type="ECO:0000256" key="1">
    <source>
        <dbReference type="ARBA" id="ARBA00004123"/>
    </source>
</evidence>
<keyword evidence="4" id="KW-0158">Chromosome</keyword>
<dbReference type="Pfam" id="PF22934">
    <property type="entry name" value="SPRTN_ZBD"/>
    <property type="match status" value="1"/>
</dbReference>
<dbReference type="GO" id="GO:0006281">
    <property type="term" value="P:DNA repair"/>
    <property type="evidence" value="ECO:0007669"/>
    <property type="project" value="UniProtKB-KW"/>
</dbReference>
<evidence type="ECO:0000256" key="16">
    <source>
        <dbReference type="SAM" id="MobiDB-lite"/>
    </source>
</evidence>
<dbReference type="GO" id="GO:0005694">
    <property type="term" value="C:chromosome"/>
    <property type="evidence" value="ECO:0007669"/>
    <property type="project" value="UniProtKB-SubCell"/>
</dbReference>
<dbReference type="SMART" id="SM00731">
    <property type="entry name" value="SprT"/>
    <property type="match status" value="1"/>
</dbReference>
<evidence type="ECO:0000256" key="6">
    <source>
        <dbReference type="ARBA" id="ARBA00022723"/>
    </source>
</evidence>
<keyword evidence="11" id="KW-0482">Metalloprotease</keyword>
<dbReference type="InterPro" id="IPR006642">
    <property type="entry name" value="Rad18_UBZ4"/>
</dbReference>
<dbReference type="PROSITE" id="PS51908">
    <property type="entry name" value="ZF_UBZ4"/>
    <property type="match status" value="1"/>
</dbReference>
<keyword evidence="12 15" id="KW-0234">DNA repair</keyword>
<comment type="subcellular location">
    <subcellularLocation>
        <location evidence="2">Chromosome</location>
    </subcellularLocation>
    <subcellularLocation>
        <location evidence="1">Nucleus</location>
    </subcellularLocation>
</comment>
<dbReference type="SMART" id="SM00734">
    <property type="entry name" value="ZnF_Rad18"/>
    <property type="match status" value="1"/>
</dbReference>